<dbReference type="Pfam" id="PF02798">
    <property type="entry name" value="GST_N"/>
    <property type="match status" value="1"/>
</dbReference>
<dbReference type="PANTHER" id="PTHR11571">
    <property type="entry name" value="GLUTATHIONE S-TRANSFERASE"/>
    <property type="match status" value="1"/>
</dbReference>
<dbReference type="InterPro" id="IPR050213">
    <property type="entry name" value="GST_superfamily"/>
</dbReference>
<organism evidence="8 9">
    <name type="scientific">Caenorhabditis auriculariae</name>
    <dbReference type="NCBI Taxonomy" id="2777116"/>
    <lineage>
        <taxon>Eukaryota</taxon>
        <taxon>Metazoa</taxon>
        <taxon>Ecdysozoa</taxon>
        <taxon>Nematoda</taxon>
        <taxon>Chromadorea</taxon>
        <taxon>Rhabditida</taxon>
        <taxon>Rhabditina</taxon>
        <taxon>Rhabditomorpha</taxon>
        <taxon>Rhabditoidea</taxon>
        <taxon>Rhabditidae</taxon>
        <taxon>Peloderinae</taxon>
        <taxon>Caenorhabditis</taxon>
    </lineage>
</organism>
<feature type="domain" description="GST C-terminal" evidence="7">
    <location>
        <begin position="81"/>
        <end position="206"/>
    </location>
</feature>
<dbReference type="PROSITE" id="PS50404">
    <property type="entry name" value="GST_NTER"/>
    <property type="match status" value="1"/>
</dbReference>
<keyword evidence="2" id="KW-0808">Transferase</keyword>
<evidence type="ECO:0000256" key="3">
    <source>
        <dbReference type="ARBA" id="ARBA00038317"/>
    </source>
</evidence>
<evidence type="ECO:0000256" key="1">
    <source>
        <dbReference type="ARBA" id="ARBA00012452"/>
    </source>
</evidence>
<comment type="catalytic activity">
    <reaction evidence="4">
        <text>RX + glutathione = an S-substituted glutathione + a halide anion + H(+)</text>
        <dbReference type="Rhea" id="RHEA:16437"/>
        <dbReference type="ChEBI" id="CHEBI:15378"/>
        <dbReference type="ChEBI" id="CHEBI:16042"/>
        <dbReference type="ChEBI" id="CHEBI:17792"/>
        <dbReference type="ChEBI" id="CHEBI:57925"/>
        <dbReference type="ChEBI" id="CHEBI:90779"/>
        <dbReference type="EC" id="2.5.1.18"/>
    </reaction>
</comment>
<dbReference type="SFLD" id="SFLDS00019">
    <property type="entry name" value="Glutathione_Transferase_(cytos"/>
    <property type="match status" value="1"/>
</dbReference>
<dbReference type="PROSITE" id="PS50405">
    <property type="entry name" value="GST_CTER"/>
    <property type="match status" value="1"/>
</dbReference>
<dbReference type="GO" id="GO:0006749">
    <property type="term" value="P:glutathione metabolic process"/>
    <property type="evidence" value="ECO:0007669"/>
    <property type="project" value="TreeGrafter"/>
</dbReference>
<dbReference type="SUPFAM" id="SSF52833">
    <property type="entry name" value="Thioredoxin-like"/>
    <property type="match status" value="1"/>
</dbReference>
<accession>A0A8S1HJ46</accession>
<dbReference type="CDD" id="cd03039">
    <property type="entry name" value="GST_N_Sigma_like"/>
    <property type="match status" value="1"/>
</dbReference>
<evidence type="ECO:0000256" key="5">
    <source>
        <dbReference type="ARBA" id="ARBA00078118"/>
    </source>
</evidence>
<feature type="domain" description="GST N-terminal" evidence="6">
    <location>
        <begin position="2"/>
        <end position="79"/>
    </location>
</feature>
<proteinExistence type="inferred from homology"/>
<dbReference type="SFLD" id="SFLDG01205">
    <property type="entry name" value="AMPS.1"/>
    <property type="match status" value="1"/>
</dbReference>
<dbReference type="InterPro" id="IPR040079">
    <property type="entry name" value="Glutathione_S-Trfase"/>
</dbReference>
<dbReference type="InterPro" id="IPR010987">
    <property type="entry name" value="Glutathione-S-Trfase_C-like"/>
</dbReference>
<name>A0A8S1HJ46_9PELO</name>
<evidence type="ECO:0000259" key="6">
    <source>
        <dbReference type="PROSITE" id="PS50404"/>
    </source>
</evidence>
<dbReference type="Proteomes" id="UP000835052">
    <property type="component" value="Unassembled WGS sequence"/>
</dbReference>
<dbReference type="GO" id="GO:0005737">
    <property type="term" value="C:cytoplasm"/>
    <property type="evidence" value="ECO:0007669"/>
    <property type="project" value="UniProtKB-ARBA"/>
</dbReference>
<protein>
    <recommendedName>
        <fullName evidence="1">glutathione transferase</fullName>
        <ecNumber evidence="1">2.5.1.18</ecNumber>
    </recommendedName>
    <alternativeName>
        <fullName evidence="5">GST class-sigma</fullName>
    </alternativeName>
</protein>
<dbReference type="Gene3D" id="1.20.1050.10">
    <property type="match status" value="1"/>
</dbReference>
<dbReference type="SFLD" id="SFLDG00363">
    <property type="entry name" value="AMPS_(cytGST):_Alpha-__Mu-__Pi"/>
    <property type="match status" value="1"/>
</dbReference>
<evidence type="ECO:0000313" key="8">
    <source>
        <dbReference type="EMBL" id="CAD6195764.1"/>
    </source>
</evidence>
<comment type="caution">
    <text evidence="8">The sequence shown here is derived from an EMBL/GenBank/DDBJ whole genome shotgun (WGS) entry which is preliminary data.</text>
</comment>
<sequence length="206" mass="23579">MVQYKLTYFDLRGLAETARQLFALAGVDYEDVRVDFDTWPEIKPKTFFGKLPILEVDGKQIPQSLAISRFLANKFGYAGKSDMEKAWADAFADQFKDFLMSIGPYFAAKRLGKPQSEIDSILKETVRPAYDDLFKVVTKRLQKSSTGFLLDCGLTYPDLTLAELTFYAQKMGVIDSNYTEVLEHLKKVQSVPQIKKWIEKRPVTEH</sequence>
<dbReference type="EMBL" id="CAJGYM010000060">
    <property type="protein sequence ID" value="CAD6195764.1"/>
    <property type="molecule type" value="Genomic_DNA"/>
</dbReference>
<evidence type="ECO:0000256" key="4">
    <source>
        <dbReference type="ARBA" id="ARBA00047960"/>
    </source>
</evidence>
<evidence type="ECO:0000256" key="2">
    <source>
        <dbReference type="ARBA" id="ARBA00022679"/>
    </source>
</evidence>
<keyword evidence="9" id="KW-1185">Reference proteome</keyword>
<dbReference type="PANTHER" id="PTHR11571:SF256">
    <property type="entry name" value="GST C-TERMINAL DOMAIN-CONTAINING PROTEIN-RELATED"/>
    <property type="match status" value="1"/>
</dbReference>
<dbReference type="FunFam" id="3.40.30.10:FF:000189">
    <property type="entry name" value="Glutathione S-Transferase"/>
    <property type="match status" value="1"/>
</dbReference>
<reference evidence="8" key="1">
    <citation type="submission" date="2020-10" db="EMBL/GenBank/DDBJ databases">
        <authorList>
            <person name="Kikuchi T."/>
        </authorList>
    </citation>
    <scope>NUCLEOTIDE SEQUENCE</scope>
    <source>
        <strain evidence="8">NKZ352</strain>
    </source>
</reference>
<dbReference type="FunFam" id="1.20.1050.10:FF:000031">
    <property type="entry name" value="Glutathione S-Transferase"/>
    <property type="match status" value="1"/>
</dbReference>
<dbReference type="Gene3D" id="3.40.30.10">
    <property type="entry name" value="Glutaredoxin"/>
    <property type="match status" value="1"/>
</dbReference>
<dbReference type="InterPro" id="IPR004046">
    <property type="entry name" value="GST_C"/>
</dbReference>
<dbReference type="CDD" id="cd03192">
    <property type="entry name" value="GST_C_Sigma_like"/>
    <property type="match status" value="1"/>
</dbReference>
<dbReference type="AlphaFoldDB" id="A0A8S1HJ46"/>
<dbReference type="GO" id="GO:0004364">
    <property type="term" value="F:glutathione transferase activity"/>
    <property type="evidence" value="ECO:0007669"/>
    <property type="project" value="UniProtKB-EC"/>
</dbReference>
<comment type="similarity">
    <text evidence="3">Belongs to the GST superfamily. Sigma family.</text>
</comment>
<evidence type="ECO:0000259" key="7">
    <source>
        <dbReference type="PROSITE" id="PS50405"/>
    </source>
</evidence>
<dbReference type="InterPro" id="IPR036249">
    <property type="entry name" value="Thioredoxin-like_sf"/>
</dbReference>
<dbReference type="SUPFAM" id="SSF47616">
    <property type="entry name" value="GST C-terminal domain-like"/>
    <property type="match status" value="1"/>
</dbReference>
<dbReference type="InterPro" id="IPR036282">
    <property type="entry name" value="Glutathione-S-Trfase_C_sf"/>
</dbReference>
<dbReference type="InterPro" id="IPR004045">
    <property type="entry name" value="Glutathione_S-Trfase_N"/>
</dbReference>
<dbReference type="OrthoDB" id="414243at2759"/>
<evidence type="ECO:0000313" key="9">
    <source>
        <dbReference type="Proteomes" id="UP000835052"/>
    </source>
</evidence>
<dbReference type="Pfam" id="PF14497">
    <property type="entry name" value="GST_C_3"/>
    <property type="match status" value="1"/>
</dbReference>
<gene>
    <name evidence="8" type="ORF">CAUJ_LOCUS11683</name>
</gene>
<dbReference type="EC" id="2.5.1.18" evidence="1"/>